<reference evidence="1" key="2">
    <citation type="submission" date="2016-06" db="EMBL/GenBank/DDBJ databases">
        <title>The genome of a short-lived fish provides insights into sex chromosome evolution and the genetic control of aging.</title>
        <authorList>
            <person name="Reichwald K."/>
            <person name="Felder M."/>
            <person name="Petzold A."/>
            <person name="Koch P."/>
            <person name="Groth M."/>
            <person name="Platzer M."/>
        </authorList>
    </citation>
    <scope>NUCLEOTIDE SEQUENCE</scope>
    <source>
        <tissue evidence="1">Brain</tissue>
    </source>
</reference>
<feature type="non-terminal residue" evidence="1">
    <location>
        <position position="70"/>
    </location>
</feature>
<sequence>ASLHLLWLRGGVPGPISVSVYLQLPDSLLPSSLLLLTQTAQQRGRSGAVSHHSRLLGILPAVLSAGHTHG</sequence>
<name>A0A1A8DPE2_NOTKA</name>
<evidence type="ECO:0000313" key="1">
    <source>
        <dbReference type="EMBL" id="SBQ35423.1"/>
    </source>
</evidence>
<organism evidence="1">
    <name type="scientific">Nothobranchius kadleci</name>
    <name type="common">African annual killifish</name>
    <dbReference type="NCBI Taxonomy" id="1051664"/>
    <lineage>
        <taxon>Eukaryota</taxon>
        <taxon>Metazoa</taxon>
        <taxon>Chordata</taxon>
        <taxon>Craniata</taxon>
        <taxon>Vertebrata</taxon>
        <taxon>Euteleostomi</taxon>
        <taxon>Actinopterygii</taxon>
        <taxon>Neopterygii</taxon>
        <taxon>Teleostei</taxon>
        <taxon>Neoteleostei</taxon>
        <taxon>Acanthomorphata</taxon>
        <taxon>Ovalentaria</taxon>
        <taxon>Atherinomorphae</taxon>
        <taxon>Cyprinodontiformes</taxon>
        <taxon>Nothobranchiidae</taxon>
        <taxon>Nothobranchius</taxon>
    </lineage>
</organism>
<dbReference type="AlphaFoldDB" id="A0A1A8DPE2"/>
<gene>
    <name evidence="1" type="primary">EGR2B</name>
</gene>
<accession>A0A1A8DPE2</accession>
<feature type="non-terminal residue" evidence="1">
    <location>
        <position position="1"/>
    </location>
</feature>
<protein>
    <submittedName>
        <fullName evidence="1">Early growth response 2b</fullName>
    </submittedName>
</protein>
<proteinExistence type="predicted"/>
<reference evidence="1" key="1">
    <citation type="submission" date="2016-05" db="EMBL/GenBank/DDBJ databases">
        <authorList>
            <person name="Lavstsen T."/>
            <person name="Jespersen J.S."/>
        </authorList>
    </citation>
    <scope>NUCLEOTIDE SEQUENCE</scope>
    <source>
        <tissue evidence="1">Brain</tissue>
    </source>
</reference>
<dbReference type="EMBL" id="HAEA01006943">
    <property type="protein sequence ID" value="SBQ35423.1"/>
    <property type="molecule type" value="Transcribed_RNA"/>
</dbReference>